<keyword evidence="1" id="KW-0175">Coiled coil</keyword>
<gene>
    <name evidence="3" type="ORF">H5410_040581</name>
</gene>
<sequence length="577" mass="65246">MTNQEADLSIKRAFAAMGGMSEDEEAENQSLLAIEQSDKYDFLALVAITEPGELENSCQTLDTILALMAGSDSEEEEEDKQDQVSLTHIKKHFESYSKGKLESLFHTLINAYESKSSEKDLLMEDYASLREDNVNLEQQNCLLQKELVELNIELNSIIVKNEDLQNKLHVTKMEAEHNMRWTRSSILLDSIQKGQSTTKHGIGFYEAKNPNIECLCSHCGLTVLRPPRTRSASNARLQVLTESSKKRHRTGKSPVRTPKTPIVLDTDDEGVESVHYSTPPPSQTLTKNEIKFLSMGKEAYFRSKTVLRGRTIYSKIREFPAVKKLLALFAAQEWVDMFLKTDAMVYDNEVIEFYTNLIVLDNIVVTSSIHCVELTKEENCVLTSKFTQGRVNVHPRKVLKGEMSSFHKLVFEMVHKGILPRGERHHEASFRDMGIGHALENMDPIDWPSLMIQHMAREFGVPFQEGRLLNINDMITRSTLADCNLLDDADQFHTVPPRVAGPVATLLHELNVAKAQNEELKSEVLTLQTKLAASQGEVSKLKDQIIKQQLDNNTRMDQMLRVLALPSPHPNPSTLAY</sequence>
<evidence type="ECO:0000256" key="1">
    <source>
        <dbReference type="SAM" id="Coils"/>
    </source>
</evidence>
<protein>
    <submittedName>
        <fullName evidence="3">Uncharacterized protein</fullName>
    </submittedName>
</protein>
<evidence type="ECO:0000313" key="4">
    <source>
        <dbReference type="Proteomes" id="UP000824120"/>
    </source>
</evidence>
<dbReference type="OrthoDB" id="1303972at2759"/>
<comment type="caution">
    <text evidence="3">The sequence shown here is derived from an EMBL/GenBank/DDBJ whole genome shotgun (WGS) entry which is preliminary data.</text>
</comment>
<keyword evidence="4" id="KW-1185">Reference proteome</keyword>
<feature type="coiled-coil region" evidence="1">
    <location>
        <begin position="503"/>
        <end position="537"/>
    </location>
</feature>
<proteinExistence type="predicted"/>
<feature type="coiled-coil region" evidence="1">
    <location>
        <begin position="119"/>
        <end position="167"/>
    </location>
</feature>
<dbReference type="AlphaFoldDB" id="A0A9J5XP85"/>
<dbReference type="EMBL" id="JACXVP010000008">
    <property type="protein sequence ID" value="KAG5590067.1"/>
    <property type="molecule type" value="Genomic_DNA"/>
</dbReference>
<accession>A0A9J5XP85</accession>
<reference evidence="3 4" key="1">
    <citation type="submission" date="2020-09" db="EMBL/GenBank/DDBJ databases">
        <title>De no assembly of potato wild relative species, Solanum commersonii.</title>
        <authorList>
            <person name="Cho K."/>
        </authorList>
    </citation>
    <scope>NUCLEOTIDE SEQUENCE [LARGE SCALE GENOMIC DNA]</scope>
    <source>
        <strain evidence="3">LZ3.2</strain>
        <tissue evidence="3">Leaf</tissue>
    </source>
</reference>
<dbReference type="Proteomes" id="UP000824120">
    <property type="component" value="Chromosome 8"/>
</dbReference>
<evidence type="ECO:0000313" key="3">
    <source>
        <dbReference type="EMBL" id="KAG5590067.1"/>
    </source>
</evidence>
<feature type="region of interest" description="Disordered" evidence="2">
    <location>
        <begin position="242"/>
        <end position="263"/>
    </location>
</feature>
<name>A0A9J5XP85_SOLCO</name>
<organism evidence="3 4">
    <name type="scientific">Solanum commersonii</name>
    <name type="common">Commerson's wild potato</name>
    <name type="synonym">Commerson's nightshade</name>
    <dbReference type="NCBI Taxonomy" id="4109"/>
    <lineage>
        <taxon>Eukaryota</taxon>
        <taxon>Viridiplantae</taxon>
        <taxon>Streptophyta</taxon>
        <taxon>Embryophyta</taxon>
        <taxon>Tracheophyta</taxon>
        <taxon>Spermatophyta</taxon>
        <taxon>Magnoliopsida</taxon>
        <taxon>eudicotyledons</taxon>
        <taxon>Gunneridae</taxon>
        <taxon>Pentapetalae</taxon>
        <taxon>asterids</taxon>
        <taxon>lamiids</taxon>
        <taxon>Solanales</taxon>
        <taxon>Solanaceae</taxon>
        <taxon>Solanoideae</taxon>
        <taxon>Solaneae</taxon>
        <taxon>Solanum</taxon>
    </lineage>
</organism>
<evidence type="ECO:0000256" key="2">
    <source>
        <dbReference type="SAM" id="MobiDB-lite"/>
    </source>
</evidence>